<evidence type="ECO:0000313" key="2">
    <source>
        <dbReference type="Proteomes" id="UP000283530"/>
    </source>
</evidence>
<proteinExistence type="predicted"/>
<dbReference type="Proteomes" id="UP000283530">
    <property type="component" value="Unassembled WGS sequence"/>
</dbReference>
<dbReference type="InterPro" id="IPR012334">
    <property type="entry name" value="Pectin_lyas_fold"/>
</dbReference>
<dbReference type="InterPro" id="IPR011050">
    <property type="entry name" value="Pectin_lyase_fold/virulence"/>
</dbReference>
<gene>
    <name evidence="1" type="ORF">CKAN_02042100</name>
</gene>
<dbReference type="OrthoDB" id="187139at2759"/>
<evidence type="ECO:0000313" key="1">
    <source>
        <dbReference type="EMBL" id="RWR91272.1"/>
    </source>
</evidence>
<dbReference type="AlphaFoldDB" id="A0A3S4PJF6"/>
<dbReference type="SUPFAM" id="SSF51126">
    <property type="entry name" value="Pectin lyase-like"/>
    <property type="match status" value="1"/>
</dbReference>
<dbReference type="Gene3D" id="2.160.20.10">
    <property type="entry name" value="Single-stranded right-handed beta-helix, Pectin lyase-like"/>
    <property type="match status" value="1"/>
</dbReference>
<organism evidence="1 2">
    <name type="scientific">Cinnamomum micranthum f. kanehirae</name>
    <dbReference type="NCBI Taxonomy" id="337451"/>
    <lineage>
        <taxon>Eukaryota</taxon>
        <taxon>Viridiplantae</taxon>
        <taxon>Streptophyta</taxon>
        <taxon>Embryophyta</taxon>
        <taxon>Tracheophyta</taxon>
        <taxon>Spermatophyta</taxon>
        <taxon>Magnoliopsida</taxon>
        <taxon>Magnoliidae</taxon>
        <taxon>Laurales</taxon>
        <taxon>Lauraceae</taxon>
        <taxon>Cinnamomum</taxon>
    </lineage>
</organism>
<sequence>MGQKPMGKQRMPNVNNFIVYTPKSDVAVTLRCSSSYPCKNVQLQDINIKKEKRGPPVTAMCVNIKALYFPPPCTQQFSKKMSIK</sequence>
<protein>
    <submittedName>
        <fullName evidence="1">Oil palm polygalacturonase allergen PEST459</fullName>
    </submittedName>
</protein>
<keyword evidence="2" id="KW-1185">Reference proteome</keyword>
<reference evidence="1 2" key="1">
    <citation type="journal article" date="2019" name="Nat. Plants">
        <title>Stout camphor tree genome fills gaps in understanding of flowering plant genome evolution.</title>
        <authorList>
            <person name="Chaw S.M."/>
            <person name="Liu Y.C."/>
            <person name="Wu Y.W."/>
            <person name="Wang H.Y."/>
            <person name="Lin C.I."/>
            <person name="Wu C.S."/>
            <person name="Ke H.M."/>
            <person name="Chang L.Y."/>
            <person name="Hsu C.Y."/>
            <person name="Yang H.T."/>
            <person name="Sudianto E."/>
            <person name="Hsu M.H."/>
            <person name="Wu K.P."/>
            <person name="Wang L.N."/>
            <person name="Leebens-Mack J.H."/>
            <person name="Tsai I.J."/>
        </authorList>
    </citation>
    <scope>NUCLEOTIDE SEQUENCE [LARGE SCALE GENOMIC DNA]</scope>
    <source>
        <strain evidence="2">cv. Chaw 1501</strain>
        <tissue evidence="1">Young leaves</tissue>
    </source>
</reference>
<name>A0A3S4PJF6_9MAGN</name>
<comment type="caution">
    <text evidence="1">The sequence shown here is derived from an EMBL/GenBank/DDBJ whole genome shotgun (WGS) entry which is preliminary data.</text>
</comment>
<dbReference type="EMBL" id="QPKB01000008">
    <property type="protein sequence ID" value="RWR91272.1"/>
    <property type="molecule type" value="Genomic_DNA"/>
</dbReference>
<accession>A0A3S4PJF6</accession>